<dbReference type="Gene3D" id="2.60.120.650">
    <property type="entry name" value="Cupin"/>
    <property type="match status" value="1"/>
</dbReference>
<feature type="domain" description="JmjN" evidence="3">
    <location>
        <begin position="121"/>
        <end position="162"/>
    </location>
</feature>
<name>A0AA36CDK4_9BILA</name>
<keyword evidence="5" id="KW-1185">Reference proteome</keyword>
<dbReference type="GO" id="GO:0046872">
    <property type="term" value="F:metal ion binding"/>
    <property type="evidence" value="ECO:0007669"/>
    <property type="project" value="UniProtKB-KW"/>
</dbReference>
<protein>
    <recommendedName>
        <fullName evidence="3">JmjN domain-containing protein</fullName>
    </recommendedName>
</protein>
<dbReference type="GO" id="GO:0006355">
    <property type="term" value="P:regulation of DNA-templated transcription"/>
    <property type="evidence" value="ECO:0007669"/>
    <property type="project" value="TreeGrafter"/>
</dbReference>
<dbReference type="PANTHER" id="PTHR10694">
    <property type="entry name" value="LYSINE-SPECIFIC DEMETHYLASE"/>
    <property type="match status" value="1"/>
</dbReference>
<dbReference type="InterPro" id="IPR003349">
    <property type="entry name" value="JmjN"/>
</dbReference>
<gene>
    <name evidence="4" type="ORF">MSPICULIGERA_LOCUS5079</name>
</gene>
<dbReference type="GO" id="GO:0005634">
    <property type="term" value="C:nucleus"/>
    <property type="evidence" value="ECO:0007669"/>
    <property type="project" value="TreeGrafter"/>
</dbReference>
<dbReference type="GO" id="GO:0000785">
    <property type="term" value="C:chromatin"/>
    <property type="evidence" value="ECO:0007669"/>
    <property type="project" value="TreeGrafter"/>
</dbReference>
<keyword evidence="1" id="KW-0479">Metal-binding</keyword>
<dbReference type="GO" id="GO:0034647">
    <property type="term" value="F:histone H3K4me/H3K4me2/H3K4me3 demethylase activity"/>
    <property type="evidence" value="ECO:0007669"/>
    <property type="project" value="TreeGrafter"/>
</dbReference>
<dbReference type="AlphaFoldDB" id="A0AA36CDK4"/>
<evidence type="ECO:0000256" key="1">
    <source>
        <dbReference type="ARBA" id="ARBA00022723"/>
    </source>
</evidence>
<evidence type="ECO:0000259" key="3">
    <source>
        <dbReference type="PROSITE" id="PS51183"/>
    </source>
</evidence>
<sequence length="290" mass="33620">MDSSVCSDMTREALGDLYGFNQYKNQRHYTVPNQLFANQFQYDAVHLLGVVERYQQKWKHADQLANDLDDKCRQHEDAAFAKDERIRKLEAERCPSATRCAAFGEQRARKYYTDFLRPPLAPIYRPTAEEFTDPIAYVAKIKPEAEKYGVVKIVPPSDFVPTFAINGSTFKFTPRVQKLNEIEASIRERLQGINLDIDCSTDKLVEAGSNFGFYDANTSYNLDTFREFADKFKKEYSRKPLKEITLEEVEKESWWDIIREEAVSVKYGADLRVDKKQATKQEQQDGMRSV</sequence>
<proteinExistence type="predicted"/>
<dbReference type="PROSITE" id="PS51183">
    <property type="entry name" value="JMJN"/>
    <property type="match status" value="1"/>
</dbReference>
<feature type="non-terminal residue" evidence="4">
    <location>
        <position position="290"/>
    </location>
</feature>
<evidence type="ECO:0000313" key="4">
    <source>
        <dbReference type="EMBL" id="CAJ0566478.1"/>
    </source>
</evidence>
<organism evidence="4 5">
    <name type="scientific">Mesorhabditis spiculigera</name>
    <dbReference type="NCBI Taxonomy" id="96644"/>
    <lineage>
        <taxon>Eukaryota</taxon>
        <taxon>Metazoa</taxon>
        <taxon>Ecdysozoa</taxon>
        <taxon>Nematoda</taxon>
        <taxon>Chromadorea</taxon>
        <taxon>Rhabditida</taxon>
        <taxon>Rhabditina</taxon>
        <taxon>Rhabditomorpha</taxon>
        <taxon>Rhabditoidea</taxon>
        <taxon>Rhabditidae</taxon>
        <taxon>Mesorhabditinae</taxon>
        <taxon>Mesorhabditis</taxon>
    </lineage>
</organism>
<keyword evidence="2" id="KW-0408">Iron</keyword>
<dbReference type="Pfam" id="PF02375">
    <property type="entry name" value="JmjN"/>
    <property type="match status" value="1"/>
</dbReference>
<dbReference type="SMART" id="SM00545">
    <property type="entry name" value="JmjN"/>
    <property type="match status" value="1"/>
</dbReference>
<comment type="caution">
    <text evidence="4">The sequence shown here is derived from an EMBL/GenBank/DDBJ whole genome shotgun (WGS) entry which is preliminary data.</text>
</comment>
<dbReference type="PANTHER" id="PTHR10694:SF33">
    <property type="entry name" value="LYSINE-SPECIFIC DEMETHYLASE 5"/>
    <property type="match status" value="1"/>
</dbReference>
<dbReference type="Proteomes" id="UP001177023">
    <property type="component" value="Unassembled WGS sequence"/>
</dbReference>
<evidence type="ECO:0000256" key="2">
    <source>
        <dbReference type="ARBA" id="ARBA00023004"/>
    </source>
</evidence>
<dbReference type="EMBL" id="CATQJA010001257">
    <property type="protein sequence ID" value="CAJ0566478.1"/>
    <property type="molecule type" value="Genomic_DNA"/>
</dbReference>
<reference evidence="4" key="1">
    <citation type="submission" date="2023-06" db="EMBL/GenBank/DDBJ databases">
        <authorList>
            <person name="Delattre M."/>
        </authorList>
    </citation>
    <scope>NUCLEOTIDE SEQUENCE</scope>
    <source>
        <strain evidence="4">AF72</strain>
    </source>
</reference>
<accession>A0AA36CDK4</accession>
<evidence type="ECO:0000313" key="5">
    <source>
        <dbReference type="Proteomes" id="UP001177023"/>
    </source>
</evidence>